<evidence type="ECO:0000313" key="10">
    <source>
        <dbReference type="EMBL" id="ORX57095.1"/>
    </source>
</evidence>
<proteinExistence type="predicted"/>
<dbReference type="InterPro" id="IPR000254">
    <property type="entry name" value="CBD"/>
</dbReference>
<keyword evidence="3 7" id="KW-0732">Signal</keyword>
<dbReference type="GO" id="GO:0005975">
    <property type="term" value="P:carbohydrate metabolic process"/>
    <property type="evidence" value="ECO:0007669"/>
    <property type="project" value="InterPro"/>
</dbReference>
<dbReference type="Pfam" id="PF01522">
    <property type="entry name" value="Polysacc_deac_1"/>
    <property type="match status" value="1"/>
</dbReference>
<dbReference type="Gene3D" id="3.20.20.370">
    <property type="entry name" value="Glycoside hydrolase/deacetylase"/>
    <property type="match status" value="1"/>
</dbReference>
<feature type="region of interest" description="Disordered" evidence="6">
    <location>
        <begin position="64"/>
        <end position="99"/>
    </location>
</feature>
<sequence>MKSLLFIGLAALNLVQYANAACAGAYGQCGGKNFQGEKCCNSGYTCVVQNEWYSNCQPGGNNNASNNNWNNNNNNNNNNWNNNNNNNNNNWNNNNNNSGSSYPKGTNLQFYSQCKNPNHWAMTYDDGPTEFADAILDLLKQKGVKATFFVLGKMYMDMNSSEWTRIVKRMYNEGHTVGSHTFSHNDLTQLSYNQIINEMTQLESGIQKAIGKKPAFMRPPYGSGNGNQNVMNALKAAGYTAAITWNVDPMDYSNGGDTNYAKQVINQAKGKGGIITLNHLKYGGASKQGILNLASTIIDQMKANGYTPVTMEQCLGMSAYQ</sequence>
<feature type="domain" description="NodB homology" evidence="9">
    <location>
        <begin position="118"/>
        <end position="309"/>
    </location>
</feature>
<accession>A0A1Y1VI66</accession>
<evidence type="ECO:0000256" key="5">
    <source>
        <dbReference type="ARBA" id="ARBA00023277"/>
    </source>
</evidence>
<dbReference type="PROSITE" id="PS51164">
    <property type="entry name" value="CBM1_2"/>
    <property type="match status" value="1"/>
</dbReference>
<dbReference type="PROSITE" id="PS51677">
    <property type="entry name" value="NODB"/>
    <property type="match status" value="1"/>
</dbReference>
<dbReference type="STRING" id="1754191.A0A1Y1VI66"/>
<feature type="signal peptide" evidence="7">
    <location>
        <begin position="1"/>
        <end position="20"/>
    </location>
</feature>
<dbReference type="SUPFAM" id="SSF57180">
    <property type="entry name" value="Cellulose-binding domain"/>
    <property type="match status" value="1"/>
</dbReference>
<comment type="caution">
    <text evidence="10">The sequence shown here is derived from an EMBL/GenBank/DDBJ whole genome shotgun (WGS) entry which is preliminary data.</text>
</comment>
<dbReference type="Proteomes" id="UP000193719">
    <property type="component" value="Unassembled WGS sequence"/>
</dbReference>
<protein>
    <submittedName>
        <fullName evidence="10">Glycoside hydrolase/deacetylase</fullName>
    </submittedName>
</protein>
<evidence type="ECO:0000313" key="11">
    <source>
        <dbReference type="Proteomes" id="UP000193719"/>
    </source>
</evidence>
<reference evidence="10 11" key="2">
    <citation type="submission" date="2016-08" db="EMBL/GenBank/DDBJ databases">
        <title>Pervasive Adenine N6-methylation of Active Genes in Fungi.</title>
        <authorList>
            <consortium name="DOE Joint Genome Institute"/>
            <person name="Mondo S.J."/>
            <person name="Dannebaum R.O."/>
            <person name="Kuo R.C."/>
            <person name="Labutti K."/>
            <person name="Haridas S."/>
            <person name="Kuo A."/>
            <person name="Salamov A."/>
            <person name="Ahrendt S.R."/>
            <person name="Lipzen A."/>
            <person name="Sullivan W."/>
            <person name="Andreopoulos W.B."/>
            <person name="Clum A."/>
            <person name="Lindquist E."/>
            <person name="Daum C."/>
            <person name="Ramamoorthy G.K."/>
            <person name="Gryganskyi A."/>
            <person name="Culley D."/>
            <person name="Magnuson J.K."/>
            <person name="James T.Y."/>
            <person name="O'Malley M.A."/>
            <person name="Stajich J.E."/>
            <person name="Spatafora J.W."/>
            <person name="Visel A."/>
            <person name="Grigoriev I.V."/>
        </authorList>
    </citation>
    <scope>NUCLEOTIDE SEQUENCE [LARGE SCALE GENOMIC DNA]</scope>
    <source>
        <strain evidence="11">finn</strain>
    </source>
</reference>
<feature type="compositionally biased region" description="Low complexity" evidence="6">
    <location>
        <begin position="64"/>
        <end position="97"/>
    </location>
</feature>
<dbReference type="SUPFAM" id="SSF88713">
    <property type="entry name" value="Glycoside hydrolase/deacetylase"/>
    <property type="match status" value="1"/>
</dbReference>
<dbReference type="InterPro" id="IPR002509">
    <property type="entry name" value="NODB_dom"/>
</dbReference>
<keyword evidence="4 10" id="KW-0378">Hydrolase</keyword>
<dbReference type="SMART" id="SM00236">
    <property type="entry name" value="fCBD"/>
    <property type="match status" value="1"/>
</dbReference>
<dbReference type="PANTHER" id="PTHR46471">
    <property type="entry name" value="CHITIN DEACETYLASE"/>
    <property type="match status" value="1"/>
</dbReference>
<dbReference type="EMBL" id="MCFH01000006">
    <property type="protein sequence ID" value="ORX57095.1"/>
    <property type="molecule type" value="Genomic_DNA"/>
</dbReference>
<dbReference type="GO" id="GO:0016810">
    <property type="term" value="F:hydrolase activity, acting on carbon-nitrogen (but not peptide) bonds"/>
    <property type="evidence" value="ECO:0007669"/>
    <property type="project" value="InterPro"/>
</dbReference>
<feature type="domain" description="CBM1" evidence="8">
    <location>
        <begin position="21"/>
        <end position="57"/>
    </location>
</feature>
<feature type="chain" id="PRO_5012146649" evidence="7">
    <location>
        <begin position="21"/>
        <end position="321"/>
    </location>
</feature>
<dbReference type="PANTHER" id="PTHR46471:SF2">
    <property type="entry name" value="CHITIN DEACETYLASE-RELATED"/>
    <property type="match status" value="1"/>
</dbReference>
<reference evidence="10 11" key="1">
    <citation type="submission" date="2016-08" db="EMBL/GenBank/DDBJ databases">
        <title>Genomes of anaerobic fungi encode conserved fungal cellulosomes for biomass hydrolysis.</title>
        <authorList>
            <consortium name="DOE Joint Genome Institute"/>
            <person name="Haitjema C.H."/>
            <person name="Gilmore S.P."/>
            <person name="Henske J.K."/>
            <person name="Solomon K.V."/>
            <person name="De Groot R."/>
            <person name="Kuo A."/>
            <person name="Mondo S.J."/>
            <person name="Salamov A.A."/>
            <person name="Labutti K."/>
            <person name="Zhao Z."/>
            <person name="Chiniquy J."/>
            <person name="Barry K."/>
            <person name="Brewer H.M."/>
            <person name="Purvine S.O."/>
            <person name="Wright A.T."/>
            <person name="Boxma B."/>
            <person name="Van Alen T."/>
            <person name="Hackstein J.H."/>
            <person name="Baker S.E."/>
            <person name="Grigoriev I.V."/>
            <person name="O'Malley M.A."/>
        </authorList>
    </citation>
    <scope>NUCLEOTIDE SEQUENCE [LARGE SCALE GENOMIC DNA]</scope>
    <source>
        <strain evidence="11">finn</strain>
    </source>
</reference>
<name>A0A1Y1VI66_9FUNG</name>
<keyword evidence="2" id="KW-0479">Metal-binding</keyword>
<dbReference type="OrthoDB" id="5547340at2759"/>
<evidence type="ECO:0000256" key="3">
    <source>
        <dbReference type="ARBA" id="ARBA00022729"/>
    </source>
</evidence>
<dbReference type="GO" id="GO:0046872">
    <property type="term" value="F:metal ion binding"/>
    <property type="evidence" value="ECO:0007669"/>
    <property type="project" value="UniProtKB-KW"/>
</dbReference>
<evidence type="ECO:0000256" key="1">
    <source>
        <dbReference type="ARBA" id="ARBA00001941"/>
    </source>
</evidence>
<dbReference type="GO" id="GO:0030248">
    <property type="term" value="F:cellulose binding"/>
    <property type="evidence" value="ECO:0007669"/>
    <property type="project" value="InterPro"/>
</dbReference>
<dbReference type="Pfam" id="PF00734">
    <property type="entry name" value="CBM_1"/>
    <property type="match status" value="1"/>
</dbReference>
<dbReference type="InterPro" id="IPR011330">
    <property type="entry name" value="Glyco_hydro/deAcase_b/a-brl"/>
</dbReference>
<dbReference type="GO" id="GO:0005576">
    <property type="term" value="C:extracellular region"/>
    <property type="evidence" value="ECO:0007669"/>
    <property type="project" value="InterPro"/>
</dbReference>
<dbReference type="AlphaFoldDB" id="A0A1Y1VI66"/>
<dbReference type="InterPro" id="IPR035971">
    <property type="entry name" value="CBD_sf"/>
</dbReference>
<evidence type="ECO:0000256" key="2">
    <source>
        <dbReference type="ARBA" id="ARBA00022723"/>
    </source>
</evidence>
<evidence type="ECO:0000259" key="9">
    <source>
        <dbReference type="PROSITE" id="PS51677"/>
    </source>
</evidence>
<comment type="cofactor">
    <cofactor evidence="1">
        <name>Co(2+)</name>
        <dbReference type="ChEBI" id="CHEBI:48828"/>
    </cofactor>
</comment>
<evidence type="ECO:0000256" key="6">
    <source>
        <dbReference type="SAM" id="MobiDB-lite"/>
    </source>
</evidence>
<evidence type="ECO:0000256" key="4">
    <source>
        <dbReference type="ARBA" id="ARBA00022801"/>
    </source>
</evidence>
<evidence type="ECO:0000256" key="7">
    <source>
        <dbReference type="SAM" id="SignalP"/>
    </source>
</evidence>
<keyword evidence="11" id="KW-1185">Reference proteome</keyword>
<keyword evidence="5" id="KW-0119">Carbohydrate metabolism</keyword>
<evidence type="ECO:0000259" key="8">
    <source>
        <dbReference type="PROSITE" id="PS51164"/>
    </source>
</evidence>
<organism evidence="10 11">
    <name type="scientific">Piromyces finnis</name>
    <dbReference type="NCBI Taxonomy" id="1754191"/>
    <lineage>
        <taxon>Eukaryota</taxon>
        <taxon>Fungi</taxon>
        <taxon>Fungi incertae sedis</taxon>
        <taxon>Chytridiomycota</taxon>
        <taxon>Chytridiomycota incertae sedis</taxon>
        <taxon>Neocallimastigomycetes</taxon>
        <taxon>Neocallimastigales</taxon>
        <taxon>Neocallimastigaceae</taxon>
        <taxon>Piromyces</taxon>
    </lineage>
</organism>
<gene>
    <name evidence="10" type="ORF">BCR36DRAFT_319115</name>
</gene>